<protein>
    <submittedName>
        <fullName evidence="1">DUF2184 domain-containing protein</fullName>
    </submittedName>
</protein>
<keyword evidence="2" id="KW-1185">Reference proteome</keyword>
<organism evidence="1 2">
    <name type="scientific">Morganella psychrotolerans</name>
    <dbReference type="NCBI Taxonomy" id="368603"/>
    <lineage>
        <taxon>Bacteria</taxon>
        <taxon>Pseudomonadati</taxon>
        <taxon>Pseudomonadota</taxon>
        <taxon>Gammaproteobacteria</taxon>
        <taxon>Enterobacterales</taxon>
        <taxon>Morganellaceae</taxon>
        <taxon>Morganella</taxon>
    </lineage>
</organism>
<dbReference type="OrthoDB" id="6439710at2"/>
<dbReference type="RefSeq" id="WP_067399787.1">
    <property type="nucleotide sequence ID" value="NZ_LZEY01000005.1"/>
</dbReference>
<name>A0A1B8HSV2_9GAMM</name>
<comment type="caution">
    <text evidence="1">The sequence shown here is derived from an EMBL/GenBank/DDBJ whole genome shotgun (WGS) entry which is preliminary data.</text>
</comment>
<evidence type="ECO:0000313" key="1">
    <source>
        <dbReference type="EMBL" id="OBU12536.1"/>
    </source>
</evidence>
<evidence type="ECO:0000313" key="2">
    <source>
        <dbReference type="Proteomes" id="UP000092377"/>
    </source>
</evidence>
<proteinExistence type="predicted"/>
<dbReference type="AlphaFoldDB" id="A0A1B8HSV2"/>
<sequence length="331" mass="36890">MPLNLNALEQRAGIVFATGYNTQELTPLAKSMAMDSELVTAPNAGILSLFTTYVDPKLIEVLVTPMRMAEIFGETKKGDWTTQTAHFPVIESTGEVSSYGDYSNNGQAGVNVNWPMRQPYHYQVVIQVGEKEMAMAGAAKIDWASRKQIAAALTLNKFQNKSYIFGIDGLENEGILNYKDALPNVTSTPWEAMDGQGVYDSIQGKLYAELIKQTEGHVDASSPMELLLSPKNEVNLHKTNQYNVNVYDQLNKNFPNLKIRSIPEFSAQAGEVVKLIVREYEGQETLDLSFTEKMRVHAMIPELSSWKQKRSQGTFGCVVYRPLFIASMLVS</sequence>
<reference evidence="2" key="1">
    <citation type="submission" date="2016-06" db="EMBL/GenBank/DDBJ databases">
        <authorList>
            <person name="Butler K."/>
        </authorList>
    </citation>
    <scope>NUCLEOTIDE SEQUENCE [LARGE SCALE GENOMIC DNA]</scope>
    <source>
        <strain evidence="2">GCSL-Mp20</strain>
    </source>
</reference>
<dbReference type="Proteomes" id="UP000092377">
    <property type="component" value="Unassembled WGS sequence"/>
</dbReference>
<dbReference type="EMBL" id="LZEY01000005">
    <property type="protein sequence ID" value="OBU12536.1"/>
    <property type="molecule type" value="Genomic_DNA"/>
</dbReference>
<accession>A0A1B8HSV2</accession>
<gene>
    <name evidence="1" type="ORF">AYY18_15505</name>
</gene>